<name>A0A106Q7A9_9BURK</name>
<proteinExistence type="predicted"/>
<gene>
    <name evidence="2" type="ORF">WK57_16985</name>
    <name evidence="1" type="ORF">WL29_29020</name>
</gene>
<reference evidence="1 3" key="1">
    <citation type="submission" date="2015-11" db="EMBL/GenBank/DDBJ databases">
        <title>Expanding the genomic diversity of Burkholderia species for the development of highly accurate diagnostics.</title>
        <authorList>
            <person name="Sahl J."/>
            <person name="Keim P."/>
            <person name="Wagner D."/>
        </authorList>
    </citation>
    <scope>NUCLEOTIDE SEQUENCE [LARGE SCALE GENOMIC DNA]</scope>
    <source>
        <strain evidence="1 3">MSMB2087WGS</strain>
    </source>
</reference>
<evidence type="ECO:0000313" key="4">
    <source>
        <dbReference type="Proteomes" id="UP000070119"/>
    </source>
</evidence>
<sequence>MSNKAHWVLDIAFGEDQCRARIENVAQKFAILRRITMNLLRRDTSIKAGIKIRRMKAATSDRYRAELLGW</sequence>
<dbReference type="EMBL" id="LPHD01000093">
    <property type="protein sequence ID" value="KWA80844.1"/>
    <property type="molecule type" value="Genomic_DNA"/>
</dbReference>
<dbReference type="Proteomes" id="UP000070119">
    <property type="component" value="Unassembled WGS sequence"/>
</dbReference>
<dbReference type="PANTHER" id="PTHR30298">
    <property type="entry name" value="H REPEAT-ASSOCIATED PREDICTED TRANSPOSASE"/>
    <property type="match status" value="1"/>
</dbReference>
<dbReference type="EMBL" id="LNJU01000002">
    <property type="protein sequence ID" value="KWZ58771.1"/>
    <property type="molecule type" value="Genomic_DNA"/>
</dbReference>
<organism evidence="1 3">
    <name type="scientific">Burkholderia ubonensis</name>
    <dbReference type="NCBI Taxonomy" id="101571"/>
    <lineage>
        <taxon>Bacteria</taxon>
        <taxon>Pseudomonadati</taxon>
        <taxon>Pseudomonadota</taxon>
        <taxon>Betaproteobacteria</taxon>
        <taxon>Burkholderiales</taxon>
        <taxon>Burkholderiaceae</taxon>
        <taxon>Burkholderia</taxon>
        <taxon>Burkholderia cepacia complex</taxon>
    </lineage>
</organism>
<evidence type="ECO:0000313" key="1">
    <source>
        <dbReference type="EMBL" id="KWA80844.1"/>
    </source>
</evidence>
<protein>
    <submittedName>
        <fullName evidence="1">Transposase</fullName>
    </submittedName>
</protein>
<dbReference type="AlphaFoldDB" id="A0A106Q7A9"/>
<evidence type="ECO:0000313" key="2">
    <source>
        <dbReference type="EMBL" id="KWZ58771.1"/>
    </source>
</evidence>
<dbReference type="Proteomes" id="UP000060630">
    <property type="component" value="Unassembled WGS sequence"/>
</dbReference>
<reference evidence="2 4" key="2">
    <citation type="submission" date="2015-11" db="EMBL/GenBank/DDBJ databases">
        <authorList>
            <person name="Sahl J."/>
            <person name="Wagner D."/>
            <person name="Keim P."/>
        </authorList>
    </citation>
    <scope>NUCLEOTIDE SEQUENCE [LARGE SCALE GENOMIC DNA]</scope>
    <source>
        <strain evidence="2 4">MSMB1157</strain>
    </source>
</reference>
<dbReference type="PANTHER" id="PTHR30298:SF0">
    <property type="entry name" value="PROTEIN YBFL-RELATED"/>
    <property type="match status" value="1"/>
</dbReference>
<evidence type="ECO:0000313" key="3">
    <source>
        <dbReference type="Proteomes" id="UP000060630"/>
    </source>
</evidence>
<accession>A0A106Q7A9</accession>
<dbReference type="InterPro" id="IPR051698">
    <property type="entry name" value="Transposase_11-like"/>
</dbReference>
<comment type="caution">
    <text evidence="1">The sequence shown here is derived from an EMBL/GenBank/DDBJ whole genome shotgun (WGS) entry which is preliminary data.</text>
</comment>